<name>H5XUC9_9FIRM</name>
<dbReference type="SMART" id="SM00421">
    <property type="entry name" value="HTH_LUXR"/>
    <property type="match status" value="1"/>
</dbReference>
<dbReference type="InterPro" id="IPR001789">
    <property type="entry name" value="Sig_transdc_resp-reg_receiver"/>
</dbReference>
<feature type="modified residue" description="4-aspartylphosphate" evidence="7">
    <location>
        <position position="53"/>
    </location>
</feature>
<evidence type="ECO:0000256" key="5">
    <source>
        <dbReference type="ARBA" id="ARBA00023163"/>
    </source>
</evidence>
<dbReference type="Pfam" id="PF00072">
    <property type="entry name" value="Response_reg"/>
    <property type="match status" value="1"/>
</dbReference>
<evidence type="ECO:0000256" key="7">
    <source>
        <dbReference type="PROSITE-ProRule" id="PRU00169"/>
    </source>
</evidence>
<evidence type="ECO:0000259" key="8">
    <source>
        <dbReference type="PROSITE" id="PS50043"/>
    </source>
</evidence>
<keyword evidence="4 10" id="KW-0238">DNA-binding</keyword>
<dbReference type="InterPro" id="IPR039420">
    <property type="entry name" value="WalR-like"/>
</dbReference>
<dbReference type="eggNOG" id="COG2197">
    <property type="taxonomic scope" value="Bacteria"/>
</dbReference>
<dbReference type="SMART" id="SM00448">
    <property type="entry name" value="REC"/>
    <property type="match status" value="1"/>
</dbReference>
<dbReference type="GO" id="GO:0006355">
    <property type="term" value="P:regulation of DNA-templated transcription"/>
    <property type="evidence" value="ECO:0007669"/>
    <property type="project" value="InterPro"/>
</dbReference>
<dbReference type="GO" id="GO:0000160">
    <property type="term" value="P:phosphorelay signal transduction system"/>
    <property type="evidence" value="ECO:0007669"/>
    <property type="project" value="InterPro"/>
</dbReference>
<keyword evidence="5" id="KW-0804">Transcription</keyword>
<dbReference type="PANTHER" id="PTHR43214">
    <property type="entry name" value="TWO-COMPONENT RESPONSE REGULATOR"/>
    <property type="match status" value="1"/>
</dbReference>
<dbReference type="InterPro" id="IPR016032">
    <property type="entry name" value="Sig_transdc_resp-reg_C-effctor"/>
</dbReference>
<evidence type="ECO:0000256" key="3">
    <source>
        <dbReference type="ARBA" id="ARBA00023015"/>
    </source>
</evidence>
<feature type="domain" description="Response regulatory" evidence="9">
    <location>
        <begin position="2"/>
        <end position="118"/>
    </location>
</feature>
<dbReference type="Proteomes" id="UP000005104">
    <property type="component" value="Chromosome"/>
</dbReference>
<dbReference type="HOGENOM" id="CLU_000445_90_10_9"/>
<dbReference type="InterPro" id="IPR058245">
    <property type="entry name" value="NreC/VraR/RcsB-like_REC"/>
</dbReference>
<feature type="domain" description="HTH luxR-type" evidence="8">
    <location>
        <begin position="137"/>
        <end position="201"/>
    </location>
</feature>
<accession>H5XUC9</accession>
<dbReference type="CDD" id="cd17535">
    <property type="entry name" value="REC_NarL-like"/>
    <property type="match status" value="1"/>
</dbReference>
<evidence type="ECO:0000259" key="9">
    <source>
        <dbReference type="PROSITE" id="PS50110"/>
    </source>
</evidence>
<dbReference type="PRINTS" id="PR00038">
    <property type="entry name" value="HTHLUXR"/>
</dbReference>
<dbReference type="Pfam" id="PF00196">
    <property type="entry name" value="GerE"/>
    <property type="match status" value="1"/>
</dbReference>
<dbReference type="PROSITE" id="PS50110">
    <property type="entry name" value="RESPONSE_REGULATORY"/>
    <property type="match status" value="1"/>
</dbReference>
<dbReference type="SUPFAM" id="SSF46894">
    <property type="entry name" value="C-terminal effector domain of the bipartite response regulators"/>
    <property type="match status" value="1"/>
</dbReference>
<reference evidence="10 11" key="1">
    <citation type="submission" date="2011-11" db="EMBL/GenBank/DDBJ databases">
        <title>The Noncontiguous Finished genome of Desulfosporosinus youngiae DSM 17734.</title>
        <authorList>
            <consortium name="US DOE Joint Genome Institute (JGI-PGF)"/>
            <person name="Lucas S."/>
            <person name="Han J."/>
            <person name="Lapidus A."/>
            <person name="Cheng J.-F."/>
            <person name="Goodwin L."/>
            <person name="Pitluck S."/>
            <person name="Peters L."/>
            <person name="Ovchinnikova G."/>
            <person name="Lu M."/>
            <person name="Land M.L."/>
            <person name="Hauser L."/>
            <person name="Pester M."/>
            <person name="Spring S."/>
            <person name="Ollivier B."/>
            <person name="Rattei T."/>
            <person name="Klenk H.-P."/>
            <person name="Wagner M."/>
            <person name="Loy A."/>
            <person name="Woyke T.J."/>
        </authorList>
    </citation>
    <scope>NUCLEOTIDE SEQUENCE [LARGE SCALE GENOMIC DNA]</scope>
    <source>
        <strain evidence="10 11">DSM 17734</strain>
    </source>
</reference>
<dbReference type="STRING" id="768710.DesyoDRAFT_2282"/>
<evidence type="ECO:0000313" key="10">
    <source>
        <dbReference type="EMBL" id="EHQ89365.1"/>
    </source>
</evidence>
<dbReference type="Gene3D" id="3.40.50.2300">
    <property type="match status" value="1"/>
</dbReference>
<dbReference type="PROSITE" id="PS50043">
    <property type="entry name" value="HTH_LUXR_2"/>
    <property type="match status" value="1"/>
</dbReference>
<keyword evidence="3" id="KW-0805">Transcription regulation</keyword>
<dbReference type="SUPFAM" id="SSF52172">
    <property type="entry name" value="CheY-like"/>
    <property type="match status" value="1"/>
</dbReference>
<gene>
    <name evidence="10" type="ORF">DesyoDRAFT_2282</name>
</gene>
<evidence type="ECO:0000256" key="2">
    <source>
        <dbReference type="ARBA" id="ARBA00022553"/>
    </source>
</evidence>
<dbReference type="InterPro" id="IPR000792">
    <property type="entry name" value="Tscrpt_reg_LuxR_C"/>
</dbReference>
<dbReference type="GO" id="GO:0003677">
    <property type="term" value="F:DNA binding"/>
    <property type="evidence" value="ECO:0007669"/>
    <property type="project" value="UniProtKB-KW"/>
</dbReference>
<protein>
    <recommendedName>
        <fullName evidence="1">Stage 0 sporulation protein A homolog</fullName>
    </recommendedName>
</protein>
<proteinExistence type="predicted"/>
<dbReference type="CDD" id="cd06170">
    <property type="entry name" value="LuxR_C_like"/>
    <property type="match status" value="1"/>
</dbReference>
<comment type="function">
    <text evidence="6">May play the central regulatory role in sporulation. It may be an element of the effector pathway responsible for the activation of sporulation genes in response to nutritional stress. Spo0A may act in concert with spo0H (a sigma factor) to control the expression of some genes that are critical to the sporulation process.</text>
</comment>
<dbReference type="AlphaFoldDB" id="H5XUC9"/>
<evidence type="ECO:0000256" key="4">
    <source>
        <dbReference type="ARBA" id="ARBA00023125"/>
    </source>
</evidence>
<sequence length="201" mass="22384">MTVIAIDGFPLSRQGLMAILGLEEGFEFVGQASSVKEALDLIRRSDPDIIILDLKLKDECGLEILLEIKRLGSRCKCVVLTASFDPEDFRRASELGIDGYILKDAMPEEIISALRLVSKGRKYYDPAIMDLVVNQSKMNDSNMLTPREREVLRALGVGLTNKDIAQQLFISESTVKKHVSQVLAKLGFSRRTQAALYAKTH</sequence>
<evidence type="ECO:0000313" key="11">
    <source>
        <dbReference type="Proteomes" id="UP000005104"/>
    </source>
</evidence>
<dbReference type="InterPro" id="IPR011006">
    <property type="entry name" value="CheY-like_superfamily"/>
</dbReference>
<keyword evidence="11" id="KW-1185">Reference proteome</keyword>
<dbReference type="EMBL" id="CM001441">
    <property type="protein sequence ID" value="EHQ89365.1"/>
    <property type="molecule type" value="Genomic_DNA"/>
</dbReference>
<dbReference type="RefSeq" id="WP_007783003.1">
    <property type="nucleotide sequence ID" value="NZ_CM001441.1"/>
</dbReference>
<dbReference type="FunFam" id="1.10.10.10:FF:000153">
    <property type="entry name" value="LuxR family transcriptional regulator"/>
    <property type="match status" value="1"/>
</dbReference>
<evidence type="ECO:0000256" key="6">
    <source>
        <dbReference type="ARBA" id="ARBA00024867"/>
    </source>
</evidence>
<dbReference type="OrthoDB" id="9789465at2"/>
<organism evidence="10 11">
    <name type="scientific">Desulfosporosinus youngiae DSM 17734</name>
    <dbReference type="NCBI Taxonomy" id="768710"/>
    <lineage>
        <taxon>Bacteria</taxon>
        <taxon>Bacillati</taxon>
        <taxon>Bacillota</taxon>
        <taxon>Clostridia</taxon>
        <taxon>Eubacteriales</taxon>
        <taxon>Desulfitobacteriaceae</taxon>
        <taxon>Desulfosporosinus</taxon>
    </lineage>
</organism>
<evidence type="ECO:0000256" key="1">
    <source>
        <dbReference type="ARBA" id="ARBA00018672"/>
    </source>
</evidence>
<keyword evidence="2 7" id="KW-0597">Phosphoprotein</keyword>